<feature type="transmembrane region" description="Helical" evidence="2">
    <location>
        <begin position="145"/>
        <end position="166"/>
    </location>
</feature>
<evidence type="ECO:0000256" key="1">
    <source>
        <dbReference type="SAM" id="MobiDB-lite"/>
    </source>
</evidence>
<organism evidence="3 4">
    <name type="scientific">Tetraparma gracilis</name>
    <dbReference type="NCBI Taxonomy" id="2962635"/>
    <lineage>
        <taxon>Eukaryota</taxon>
        <taxon>Sar</taxon>
        <taxon>Stramenopiles</taxon>
        <taxon>Ochrophyta</taxon>
        <taxon>Bolidophyceae</taxon>
        <taxon>Parmales</taxon>
        <taxon>Triparmaceae</taxon>
        <taxon>Tetraparma</taxon>
    </lineage>
</organism>
<keyword evidence="2" id="KW-1133">Transmembrane helix</keyword>
<gene>
    <name evidence="3" type="ORF">TeGR_g8880</name>
</gene>
<keyword evidence="4" id="KW-1185">Reference proteome</keyword>
<evidence type="ECO:0000313" key="3">
    <source>
        <dbReference type="EMBL" id="GMI19938.1"/>
    </source>
</evidence>
<keyword evidence="2" id="KW-0812">Transmembrane</keyword>
<dbReference type="Proteomes" id="UP001165060">
    <property type="component" value="Unassembled WGS sequence"/>
</dbReference>
<reference evidence="3 4" key="1">
    <citation type="journal article" date="2023" name="Commun. Biol.">
        <title>Genome analysis of Parmales, the sister group of diatoms, reveals the evolutionary specialization of diatoms from phago-mixotrophs to photoautotrophs.</title>
        <authorList>
            <person name="Ban H."/>
            <person name="Sato S."/>
            <person name="Yoshikawa S."/>
            <person name="Yamada K."/>
            <person name="Nakamura Y."/>
            <person name="Ichinomiya M."/>
            <person name="Sato N."/>
            <person name="Blanc-Mathieu R."/>
            <person name="Endo H."/>
            <person name="Kuwata A."/>
            <person name="Ogata H."/>
        </authorList>
    </citation>
    <scope>NUCLEOTIDE SEQUENCE [LARGE SCALE GENOMIC DNA]</scope>
</reference>
<keyword evidence="2" id="KW-0472">Membrane</keyword>
<proteinExistence type="predicted"/>
<evidence type="ECO:0000256" key="2">
    <source>
        <dbReference type="SAM" id="Phobius"/>
    </source>
</evidence>
<feature type="region of interest" description="Disordered" evidence="1">
    <location>
        <begin position="436"/>
        <end position="462"/>
    </location>
</feature>
<dbReference type="EMBL" id="BRYB01002462">
    <property type="protein sequence ID" value="GMI19938.1"/>
    <property type="molecule type" value="Genomic_DNA"/>
</dbReference>
<name>A0ABQ6M5K7_9STRA</name>
<sequence length="462" mass="50596">MARVPWGVKFRAYLGAGVSAADGLSDAYMTKTFYDMGDTANAKGLLAMVGANLAWQGFIVYAQCQGLKKNKWRTMLFEMLTVVSFVKPGVDAYRVASGAEQLPGAAIGPLQEMIYTKGAELFFEAIPGLVLQLVALLNAEQVSKVAIGSILISTASTALTATTMFWDADTDPGTRKRNPDWIGLVPDLNRGSAFAALFFVSAFQVIAKAAAVALLAVTSGSWLLQYVVADHVLHFIYRVARNDAVSYTPMPPAASYVLAPLNHVILKTISDFTGGFTFRLPLVLGGSYWLFNLAMSQASVIACVHLYLEYAPGDGADKIAAGTLWAGAGGLAAGWLITFTYFVFRIAVPKYRHTFWSWTTGRQCVHNYFHKGQGDEGKFNIFGNNLLLWESDIGEEVKAWTAANWARWKEEEPSWFKEEMVPDRFIPAAELEQLGQNRKRRGSAAGSIRESFRESEQAGGEE</sequence>
<accession>A0ABQ6M5K7</accession>
<feature type="transmembrane region" description="Helical" evidence="2">
    <location>
        <begin position="320"/>
        <end position="344"/>
    </location>
</feature>
<feature type="transmembrane region" description="Helical" evidence="2">
    <location>
        <begin position="44"/>
        <end position="64"/>
    </location>
</feature>
<feature type="transmembrane region" description="Helical" evidence="2">
    <location>
        <begin position="288"/>
        <end position="308"/>
    </location>
</feature>
<protein>
    <submittedName>
        <fullName evidence="3">Uncharacterized protein</fullName>
    </submittedName>
</protein>
<evidence type="ECO:0000313" key="4">
    <source>
        <dbReference type="Proteomes" id="UP001165060"/>
    </source>
</evidence>
<comment type="caution">
    <text evidence="3">The sequence shown here is derived from an EMBL/GenBank/DDBJ whole genome shotgun (WGS) entry which is preliminary data.</text>
</comment>